<dbReference type="EMBL" id="CP022386">
    <property type="protein sequence ID" value="ATA85718.1"/>
    <property type="molecule type" value="Genomic_DNA"/>
</dbReference>
<dbReference type="OrthoDB" id="1365975at2"/>
<keyword evidence="1" id="KW-0175">Coiled coil</keyword>
<evidence type="ECO:0000313" key="3">
    <source>
        <dbReference type="EMBL" id="ATA85718.1"/>
    </source>
</evidence>
<accession>A0A250FNS9</accession>
<gene>
    <name evidence="3" type="ORF">CGC50_00240</name>
</gene>
<dbReference type="AlphaFoldDB" id="A0A250FNS9"/>
<sequence length="264" mass="29427">MKKELIDIINRLKNSPSILISVINKETGQPLVRSFSADRFVEKYGSVEAFFNSLVSEGISQIIVEERRKLGNTTRSFSTPKTFILGPKEEETPPQDTPEVMPATVSPAPLQQQPMGQMGLMGLSFPQMMDLHVKAHDQGRLEVENKFLKEKNEKLEQEIAALKEERLADKFSEAKAKGNNEMLLGIVQNLPMLMGAFKGGAPTGLQGADGELPQVPEGKGVIIQEFAQTSPEVDSFMLKILHLVFESKEFYEEVSKLVSKYETK</sequence>
<dbReference type="Proteomes" id="UP000217250">
    <property type="component" value="Chromosome"/>
</dbReference>
<evidence type="ECO:0000313" key="4">
    <source>
        <dbReference type="Proteomes" id="UP000217250"/>
    </source>
</evidence>
<protein>
    <submittedName>
        <fullName evidence="3">Uncharacterized protein</fullName>
    </submittedName>
</protein>
<feature type="region of interest" description="Disordered" evidence="2">
    <location>
        <begin position="78"/>
        <end position="101"/>
    </location>
</feature>
<dbReference type="KEGG" id="cgh:CGC50_00240"/>
<dbReference type="GeneID" id="84806995"/>
<evidence type="ECO:0000256" key="2">
    <source>
        <dbReference type="SAM" id="MobiDB-lite"/>
    </source>
</evidence>
<dbReference type="RefSeq" id="WP_095909215.1">
    <property type="nucleotide sequence ID" value="NZ_CP022386.1"/>
</dbReference>
<reference evidence="4" key="1">
    <citation type="submission" date="2017-06" db="EMBL/GenBank/DDBJ databases">
        <title>Capnocytophaga spp. assemblies.</title>
        <authorList>
            <person name="Gulvik C.A."/>
        </authorList>
    </citation>
    <scope>NUCLEOTIDE SEQUENCE [LARGE SCALE GENOMIC DNA]</scope>
    <source>
        <strain evidence="4">H1496</strain>
    </source>
</reference>
<proteinExistence type="predicted"/>
<evidence type="ECO:0000256" key="1">
    <source>
        <dbReference type="SAM" id="Coils"/>
    </source>
</evidence>
<name>A0A250FNS9_9FLAO</name>
<feature type="coiled-coil region" evidence="1">
    <location>
        <begin position="138"/>
        <end position="168"/>
    </location>
</feature>
<organism evidence="3 4">
    <name type="scientific">Capnocytophaga gingivalis</name>
    <dbReference type="NCBI Taxonomy" id="1017"/>
    <lineage>
        <taxon>Bacteria</taxon>
        <taxon>Pseudomonadati</taxon>
        <taxon>Bacteroidota</taxon>
        <taxon>Flavobacteriia</taxon>
        <taxon>Flavobacteriales</taxon>
        <taxon>Flavobacteriaceae</taxon>
        <taxon>Capnocytophaga</taxon>
    </lineage>
</organism>